<keyword evidence="3" id="KW-1185">Reference proteome</keyword>
<dbReference type="RefSeq" id="WP_372390800.1">
    <property type="nucleotide sequence ID" value="NZ_JBGNYA010000001.1"/>
</dbReference>
<keyword evidence="1" id="KW-0812">Transmembrane</keyword>
<evidence type="ECO:0000256" key="1">
    <source>
        <dbReference type="SAM" id="Phobius"/>
    </source>
</evidence>
<feature type="transmembrane region" description="Helical" evidence="1">
    <location>
        <begin position="88"/>
        <end position="109"/>
    </location>
</feature>
<organism evidence="2 3">
    <name type="scientific">Halobellus rubicundus</name>
    <dbReference type="NCBI Taxonomy" id="2996466"/>
    <lineage>
        <taxon>Archaea</taxon>
        <taxon>Methanobacteriati</taxon>
        <taxon>Methanobacteriota</taxon>
        <taxon>Stenosarchaea group</taxon>
        <taxon>Halobacteria</taxon>
        <taxon>Halobacteriales</taxon>
        <taxon>Haloferacaceae</taxon>
        <taxon>Halobellus</taxon>
    </lineage>
</organism>
<keyword evidence="1" id="KW-0472">Membrane</keyword>
<evidence type="ECO:0000313" key="2">
    <source>
        <dbReference type="EMBL" id="MFA1612127.1"/>
    </source>
</evidence>
<feature type="transmembrane region" description="Helical" evidence="1">
    <location>
        <begin position="63"/>
        <end position="82"/>
    </location>
</feature>
<reference evidence="2 3" key="1">
    <citation type="submission" date="2024-08" db="EMBL/GenBank/DDBJ databases">
        <title>Halobellus sp. MBLA0158 whole genome sequence.</title>
        <authorList>
            <person name="Hwang C.Y."/>
            <person name="Cho E.-S."/>
            <person name="Seo M.-J."/>
        </authorList>
    </citation>
    <scope>NUCLEOTIDE SEQUENCE [LARGE SCALE GENOMIC DNA]</scope>
    <source>
        <strain evidence="2 3">MBLA0158</strain>
    </source>
</reference>
<accession>A0ABD5MDZ2</accession>
<feature type="transmembrane region" description="Helical" evidence="1">
    <location>
        <begin position="202"/>
        <end position="219"/>
    </location>
</feature>
<name>A0ABD5MDZ2_9EURY</name>
<dbReference type="EMBL" id="JBGNYA010000001">
    <property type="protein sequence ID" value="MFA1612127.1"/>
    <property type="molecule type" value="Genomic_DNA"/>
</dbReference>
<feature type="transmembrane region" description="Helical" evidence="1">
    <location>
        <begin position="7"/>
        <end position="25"/>
    </location>
</feature>
<protein>
    <submittedName>
        <fullName evidence="2">Uncharacterized protein</fullName>
    </submittedName>
</protein>
<keyword evidence="1" id="KW-1133">Transmembrane helix</keyword>
<dbReference type="Proteomes" id="UP001570511">
    <property type="component" value="Unassembled WGS sequence"/>
</dbReference>
<proteinExistence type="predicted"/>
<evidence type="ECO:0000313" key="3">
    <source>
        <dbReference type="Proteomes" id="UP001570511"/>
    </source>
</evidence>
<gene>
    <name evidence="2" type="ORF">OS889_14085</name>
</gene>
<feature type="transmembrane region" description="Helical" evidence="1">
    <location>
        <begin position="149"/>
        <end position="170"/>
    </location>
</feature>
<feature type="transmembrane region" description="Helical" evidence="1">
    <location>
        <begin position="31"/>
        <end position="51"/>
    </location>
</feature>
<feature type="transmembrane region" description="Helical" evidence="1">
    <location>
        <begin position="177"/>
        <end position="196"/>
    </location>
</feature>
<comment type="caution">
    <text evidence="2">The sequence shown here is derived from an EMBL/GenBank/DDBJ whole genome shotgun (WGS) entry which is preliminary data.</text>
</comment>
<sequence>MSRRVPEFAVVTGVFLGLSALVSGVALGWGLYATVVVAAGVAYPFVAFGILRDDDPAATIRPRPVLALGLAVAAAGAVGVLLDDPTPRGALFALLIAALLAAPPAGYATRYGADVNPLSPTATVFAGGTVGTALVVAGLAIGAPYVGTAVGIAAGLGAALYGTARGVAFAARTKRRAAAGGALLGLGIVAAGVARGGPLTDWLLVGTAIALVPSLYAALTRESDGRSVRSR</sequence>
<feature type="transmembrane region" description="Helical" evidence="1">
    <location>
        <begin position="121"/>
        <end position="143"/>
    </location>
</feature>
<dbReference type="AlphaFoldDB" id="A0ABD5MDZ2"/>